<dbReference type="AlphaFoldDB" id="B0VFH5"/>
<dbReference type="GO" id="GO:0009036">
    <property type="term" value="F:type II site-specific deoxyribonuclease activity"/>
    <property type="evidence" value="ECO:0007669"/>
    <property type="project" value="UniProtKB-EC"/>
</dbReference>
<accession>B0VFH5</accession>
<gene>
    <name evidence="1" type="ordered locus">CLOAM0336</name>
</gene>
<dbReference type="KEGG" id="caci:CLOAM0336"/>
<name>B0VFH5_CLOAI</name>
<protein>
    <submittedName>
        <fullName evidence="1">Type II restriction enzyme TaqI (Endonuclease TaqI) (R.TaqI)</fullName>
        <ecNumber evidence="1">3.1.21.4</ecNumber>
    </submittedName>
</protein>
<evidence type="ECO:0000313" key="2">
    <source>
        <dbReference type="Proteomes" id="UP000002019"/>
    </source>
</evidence>
<dbReference type="EMBL" id="CU466930">
    <property type="protein sequence ID" value="CAO80241.1"/>
    <property type="molecule type" value="Genomic_DNA"/>
</dbReference>
<dbReference type="GO" id="GO:0009307">
    <property type="term" value="P:DNA restriction-modification system"/>
    <property type="evidence" value="ECO:0007669"/>
    <property type="project" value="InterPro"/>
</dbReference>
<keyword evidence="1" id="KW-0378">Hydrolase</keyword>
<proteinExistence type="predicted"/>
<dbReference type="RefSeq" id="WP_015424102.1">
    <property type="nucleotide sequence ID" value="NC_020449.1"/>
</dbReference>
<dbReference type="STRING" id="459349.CLOAM0336"/>
<dbReference type="InterPro" id="IPR019073">
    <property type="entry name" value="Restrct_endonuc_II_TaqI"/>
</dbReference>
<keyword evidence="2" id="KW-1185">Reference proteome</keyword>
<dbReference type="GO" id="GO:0003677">
    <property type="term" value="F:DNA binding"/>
    <property type="evidence" value="ECO:0007669"/>
    <property type="project" value="InterPro"/>
</dbReference>
<evidence type="ECO:0000313" key="1">
    <source>
        <dbReference type="EMBL" id="CAO80241.1"/>
    </source>
</evidence>
<dbReference type="EC" id="3.1.21.4" evidence="1"/>
<reference evidence="1 2" key="1">
    <citation type="journal article" date="2008" name="J. Bacteriol.">
        <title>'Candidatus Cloacamonas acidaminovorans': genome sequence reconstruction provides a first glimpse of a new bacterial division.</title>
        <authorList>
            <person name="Pelletier E."/>
            <person name="Kreimeyer A."/>
            <person name="Bocs S."/>
            <person name="Rouy Z."/>
            <person name="Gyapay G."/>
            <person name="Chouari R."/>
            <person name="Riviere D."/>
            <person name="Ganesan A."/>
            <person name="Daegelen P."/>
            <person name="Sghir A."/>
            <person name="Cohen G.N."/>
            <person name="Medigue C."/>
            <person name="Weissenbach J."/>
            <person name="Le Paslier D."/>
        </authorList>
    </citation>
    <scope>NUCLEOTIDE SEQUENCE [LARGE SCALE GENOMIC DNA]</scope>
    <source>
        <strain evidence="2">Evry</strain>
    </source>
</reference>
<dbReference type="Proteomes" id="UP000002019">
    <property type="component" value="Chromosome"/>
</dbReference>
<dbReference type="Pfam" id="PF09573">
    <property type="entry name" value="RE_TaqI"/>
    <property type="match status" value="1"/>
</dbReference>
<dbReference type="REBASE" id="20269">
    <property type="entry name" value="CacGORF337P"/>
</dbReference>
<dbReference type="eggNOG" id="ENOG5032U4T">
    <property type="taxonomic scope" value="Bacteria"/>
</dbReference>
<organism evidence="1 2">
    <name type="scientific">Cloacimonas acidaminovorans (strain Evry)</name>
    <dbReference type="NCBI Taxonomy" id="459349"/>
    <lineage>
        <taxon>Bacteria</taxon>
        <taxon>Pseudomonadati</taxon>
        <taxon>Candidatus Cloacimonadota</taxon>
        <taxon>Candidatus Cloacimonadia</taxon>
        <taxon>Candidatus Cloacimonadales</taxon>
        <taxon>Candidatus Cloacimonadaceae</taxon>
        <taxon>Candidatus Cloacimonas</taxon>
    </lineage>
</organism>
<sequence length="259" mass="30839">MSDRIIEDFKRYRDFLVTIPLDKYREELKEIKWVEQDLPKEILPLASIFKYYWEERQFLDFEEWFDTFWKEINTNSPSKEVLNQFKKYYFDKDNNGWFKKGFRARMYRTWVSVLTQMDFCYLFQFLCAREGKILSLECNAALDARGVDAKVGNIGFQVAKISNRKEARSASKKKTLVTIPYAVFNIEEFEKKIKSPRVKDKKGYQNSLKAFQKYFIRLKNGFVVFGEAYLLPIIDNIEDITKVKETVDKISLELSGEEV</sequence>
<dbReference type="HOGENOM" id="CLU_1072404_0_0_0"/>